<feature type="transmembrane region" description="Helical" evidence="5">
    <location>
        <begin position="436"/>
        <end position="460"/>
    </location>
</feature>
<comment type="subcellular location">
    <subcellularLocation>
        <location evidence="1">Membrane</location>
        <topology evidence="1">Multi-pass membrane protein</topology>
    </subcellularLocation>
</comment>
<feature type="transmembrane region" description="Helical" evidence="5">
    <location>
        <begin position="480"/>
        <end position="505"/>
    </location>
</feature>
<dbReference type="GO" id="GO:0016020">
    <property type="term" value="C:membrane"/>
    <property type="evidence" value="ECO:0007669"/>
    <property type="project" value="UniProtKB-SubCell"/>
</dbReference>
<dbReference type="RefSeq" id="WP_218149354.1">
    <property type="nucleotide sequence ID" value="NZ_FOLH01000001.1"/>
</dbReference>
<evidence type="ECO:0000256" key="2">
    <source>
        <dbReference type="ARBA" id="ARBA00022692"/>
    </source>
</evidence>
<dbReference type="InterPro" id="IPR023271">
    <property type="entry name" value="Aquaporin-like"/>
</dbReference>
<keyword evidence="7" id="KW-1185">Reference proteome</keyword>
<organism evidence="6 7">
    <name type="scientific">Marinospirillum celere</name>
    <dbReference type="NCBI Taxonomy" id="1122252"/>
    <lineage>
        <taxon>Bacteria</taxon>
        <taxon>Pseudomonadati</taxon>
        <taxon>Pseudomonadota</taxon>
        <taxon>Gammaproteobacteria</taxon>
        <taxon>Oceanospirillales</taxon>
        <taxon>Oceanospirillaceae</taxon>
        <taxon>Marinospirillum</taxon>
    </lineage>
</organism>
<proteinExistence type="predicted"/>
<keyword evidence="3 5" id="KW-1133">Transmembrane helix</keyword>
<dbReference type="AlphaFoldDB" id="A0A1I1DVE6"/>
<name>A0A1I1DVE6_9GAMM</name>
<reference evidence="6 7" key="1">
    <citation type="submission" date="2016-10" db="EMBL/GenBank/DDBJ databases">
        <authorList>
            <person name="de Groot N.N."/>
        </authorList>
    </citation>
    <scope>NUCLEOTIDE SEQUENCE [LARGE SCALE GENOMIC DNA]</scope>
    <source>
        <strain evidence="6 7">DSM 18438</strain>
    </source>
</reference>
<dbReference type="STRING" id="1122252.SAMN05660443_0136"/>
<evidence type="ECO:0000256" key="1">
    <source>
        <dbReference type="ARBA" id="ARBA00004141"/>
    </source>
</evidence>
<dbReference type="EMBL" id="FOLH01000001">
    <property type="protein sequence ID" value="SFB78925.1"/>
    <property type="molecule type" value="Genomic_DNA"/>
</dbReference>
<dbReference type="PIRSF" id="PIRSF015380">
    <property type="entry name" value="Site-sp_rcmb"/>
    <property type="match status" value="1"/>
</dbReference>
<dbReference type="Proteomes" id="UP000199058">
    <property type="component" value="Unassembled WGS sequence"/>
</dbReference>
<dbReference type="Gene3D" id="1.20.1080.10">
    <property type="entry name" value="Glycerol uptake facilitator protein"/>
    <property type="match status" value="1"/>
</dbReference>
<sequence>MSKSAPLDEFLDNLQATEGALQLAKLLVSWFREAGPKQAPEAFTAFLECLQRQPELASHLAHEFCLGLQETHIYPALVTLGIFSRRGFTREFISRLYDRVNPAPRDLDNLKDVLGLVFDDSKDALWFATLPRDAWLQVFQAIHRYLDVSERVTLDKHFYKEGLHALEMLSIWVAAEELEPDLMRLDKRLIELDSPLVALQREMQLMVASAWKRLEEPEYPLQDPAHLWVMLDQSHEQVARLRRRGAGSGSSVGLAHLLERLDQTLNRMQTLLKLLTSNQPEEKYQVQAKLIQELVEASIEKKGVRSLWQNSTRMLSRSITQNKSDHGEHYIAKDRKNYWALIKSAAGAGLIIALMAWIKIMLESLGLSRGVEALLVSLNYGLGFVLVHLLHFTIATKQPAMTAASFAAEVEKGENARASNRKLADLLIDVNRSQWAAVWGNVSTAILLAMGLSLLSYWLLNQPLLTEQQVAYQLSALAPITGLALFYAAIAGVWLFCSGILAGFFDNRADYLELRLRLRYHPLMVKLFSERHRERLADYLHDNYGALAGNFLFGVLLGMTGYLGYLTGLPLDIRHVAFSSANLGYASISGSLGVLEFLLNLLWVLMIGFVNLWVSFSLALSVALKARGTQISSFRELFSSLGGAIAQQPLAVFFPVALMKAGLAKNQQPTAAEQSDDH</sequence>
<feature type="transmembrane region" description="Helical" evidence="5">
    <location>
        <begin position="338"/>
        <end position="358"/>
    </location>
</feature>
<dbReference type="Pfam" id="PF10136">
    <property type="entry name" value="SpecificRecomb"/>
    <property type="match status" value="1"/>
</dbReference>
<protein>
    <submittedName>
        <fullName evidence="6">Site-specific recombinase</fullName>
    </submittedName>
</protein>
<feature type="transmembrane region" description="Helical" evidence="5">
    <location>
        <begin position="601"/>
        <end position="624"/>
    </location>
</feature>
<evidence type="ECO:0000313" key="7">
    <source>
        <dbReference type="Proteomes" id="UP000199058"/>
    </source>
</evidence>
<keyword evidence="2 5" id="KW-0812">Transmembrane</keyword>
<feature type="transmembrane region" description="Helical" evidence="5">
    <location>
        <begin position="370"/>
        <end position="391"/>
    </location>
</feature>
<evidence type="ECO:0000256" key="4">
    <source>
        <dbReference type="ARBA" id="ARBA00023136"/>
    </source>
</evidence>
<accession>A0A1I1DVE6</accession>
<evidence type="ECO:0000313" key="6">
    <source>
        <dbReference type="EMBL" id="SFB78925.1"/>
    </source>
</evidence>
<evidence type="ECO:0000256" key="3">
    <source>
        <dbReference type="ARBA" id="ARBA00022989"/>
    </source>
</evidence>
<evidence type="ECO:0000256" key="5">
    <source>
        <dbReference type="SAM" id="Phobius"/>
    </source>
</evidence>
<keyword evidence="4 5" id="KW-0472">Membrane</keyword>
<gene>
    <name evidence="6" type="ORF">SAMN05660443_0136</name>
</gene>
<feature type="transmembrane region" description="Helical" evidence="5">
    <location>
        <begin position="544"/>
        <end position="564"/>
    </location>
</feature>
<dbReference type="InterPro" id="IPR011385">
    <property type="entry name" value="Site-sp_rcmbase"/>
</dbReference>